<gene>
    <name evidence="1" type="ORF">QUW28_09105</name>
</gene>
<evidence type="ECO:0000313" key="1">
    <source>
        <dbReference type="EMBL" id="MDM8275644.1"/>
    </source>
</evidence>
<evidence type="ECO:0000313" key="2">
    <source>
        <dbReference type="Proteomes" id="UP001529421"/>
    </source>
</evidence>
<sequence length="495" mass="55083">MSTNDAQVPNISGLSAAINSDAFKEAQRAVGGSLSEAVRKAASNSQLSDIGARMSKELESTGAIKSLTDAASETFTFDMPEAPRLAALDYAVPNYTIPDLSSYAEGYRTDWQQLIIIGNGFDLQCGLKSKFGDFFKPRFDIIANIPDCKRETWQTLVEDTGLTLWDFVLEANIDSLWCDIEGTIERWVLSAGKPGSKTPSPFNKAVEVFKSCPFTDGAFVLVNGRRECEQDDEDHMYGNMARYAWTLHPEIASEGYNHAKFMAFLRQELFKLEQAFSEYLAKEVETNEEYAEKCKTLYQAIERDGKKAGDDYYSSTSVLSFNYTDLIGQFFDGGEDGAFVNIHGKLGGEIIFGIDGKDCMDNPNAVSFTKTFRLMRRGGSRTDKLIGTANSANLQGATDVIKFYGHSLGKADYSYFQSIFDGVDLYESKTVLVFYYPYDGSDEDNNESWRNGLANSINDLLVDYGATMDNKDHGQNLMHKLLLEGRLILRGVQVD</sequence>
<protein>
    <submittedName>
        <fullName evidence="1">AbiH family protein</fullName>
    </submittedName>
</protein>
<keyword evidence="2" id="KW-1185">Reference proteome</keyword>
<dbReference type="InterPro" id="IPR025935">
    <property type="entry name" value="AbiH"/>
</dbReference>
<organism evidence="1 2">
    <name type="scientific">Enorma phocaeensis</name>
    <dbReference type="NCBI Taxonomy" id="1871019"/>
    <lineage>
        <taxon>Bacteria</taxon>
        <taxon>Bacillati</taxon>
        <taxon>Actinomycetota</taxon>
        <taxon>Coriobacteriia</taxon>
        <taxon>Coriobacteriales</taxon>
        <taxon>Coriobacteriaceae</taxon>
        <taxon>Enorma</taxon>
    </lineage>
</organism>
<dbReference type="RefSeq" id="WP_289545828.1">
    <property type="nucleotide sequence ID" value="NZ_JAUDDZ010000015.1"/>
</dbReference>
<reference evidence="1 2" key="2">
    <citation type="submission" date="2023-06" db="EMBL/GenBank/DDBJ databases">
        <authorList>
            <person name="Zeman M."/>
            <person name="Kubasova T."/>
            <person name="Jahodarova E."/>
            <person name="Nykrynova M."/>
            <person name="Rychlik I."/>
        </authorList>
    </citation>
    <scope>NUCLEOTIDE SEQUENCE [LARGE SCALE GENOMIC DNA]</scope>
    <source>
        <strain evidence="1 2">154_Feed</strain>
    </source>
</reference>
<proteinExistence type="predicted"/>
<dbReference type="Pfam" id="PF14253">
    <property type="entry name" value="AbiH"/>
    <property type="match status" value="1"/>
</dbReference>
<accession>A0ABT7VB73</accession>
<dbReference type="EMBL" id="JAUDDZ010000015">
    <property type="protein sequence ID" value="MDM8275644.1"/>
    <property type="molecule type" value="Genomic_DNA"/>
</dbReference>
<reference evidence="2" key="1">
    <citation type="submission" date="2023-06" db="EMBL/GenBank/DDBJ databases">
        <title>Identification and characterization of horizontal gene transfer across gut microbiota members of farm animals based on homology search.</title>
        <authorList>
            <person name="Zeman M."/>
            <person name="Kubasova T."/>
            <person name="Jahodarova E."/>
            <person name="Nykrynova M."/>
            <person name="Rychlik I."/>
        </authorList>
    </citation>
    <scope>NUCLEOTIDE SEQUENCE [LARGE SCALE GENOMIC DNA]</scope>
    <source>
        <strain evidence="2">154_Feed</strain>
    </source>
</reference>
<comment type="caution">
    <text evidence="1">The sequence shown here is derived from an EMBL/GenBank/DDBJ whole genome shotgun (WGS) entry which is preliminary data.</text>
</comment>
<name>A0ABT7VB73_9ACTN</name>
<dbReference type="Proteomes" id="UP001529421">
    <property type="component" value="Unassembled WGS sequence"/>
</dbReference>